<evidence type="ECO:0000313" key="7">
    <source>
        <dbReference type="EMBL" id="RVW38822.1"/>
    </source>
</evidence>
<proteinExistence type="inferred from homology"/>
<dbReference type="Proteomes" id="UP000288805">
    <property type="component" value="Unassembled WGS sequence"/>
</dbReference>
<dbReference type="PANTHER" id="PTHR45904">
    <property type="entry name" value="TRNA (URACIL-5-)-METHYLTRANSFERASE"/>
    <property type="match status" value="1"/>
</dbReference>
<dbReference type="PROSITE" id="PS51687">
    <property type="entry name" value="SAM_MT_RNA_M5U"/>
    <property type="match status" value="1"/>
</dbReference>
<comment type="caution">
    <text evidence="4">Lacks conserved residue(s) required for the propagation of feature annotation.</text>
</comment>
<evidence type="ECO:0000256" key="5">
    <source>
        <dbReference type="SAM" id="MobiDB-lite"/>
    </source>
</evidence>
<evidence type="ECO:0000256" key="2">
    <source>
        <dbReference type="ARBA" id="ARBA00022679"/>
    </source>
</evidence>
<evidence type="ECO:0000259" key="6">
    <source>
        <dbReference type="Pfam" id="PF13847"/>
    </source>
</evidence>
<keyword evidence="1 4" id="KW-0489">Methyltransferase</keyword>
<organism evidence="7 8">
    <name type="scientific">Vitis vinifera</name>
    <name type="common">Grape</name>
    <dbReference type="NCBI Taxonomy" id="29760"/>
    <lineage>
        <taxon>Eukaryota</taxon>
        <taxon>Viridiplantae</taxon>
        <taxon>Streptophyta</taxon>
        <taxon>Embryophyta</taxon>
        <taxon>Tracheophyta</taxon>
        <taxon>Spermatophyta</taxon>
        <taxon>Magnoliopsida</taxon>
        <taxon>eudicotyledons</taxon>
        <taxon>Gunneridae</taxon>
        <taxon>Pentapetalae</taxon>
        <taxon>rosids</taxon>
        <taxon>Vitales</taxon>
        <taxon>Vitaceae</taxon>
        <taxon>Viteae</taxon>
        <taxon>Vitis</taxon>
    </lineage>
</organism>
<reference evidence="7 8" key="1">
    <citation type="journal article" date="2018" name="PLoS Genet.">
        <title>Population sequencing reveals clonal diversity and ancestral inbreeding in the grapevine cultivar Chardonnay.</title>
        <authorList>
            <person name="Roach M.J."/>
            <person name="Johnson D.L."/>
            <person name="Bohlmann J."/>
            <person name="van Vuuren H.J."/>
            <person name="Jones S.J."/>
            <person name="Pretorius I.S."/>
            <person name="Schmidt S.A."/>
            <person name="Borneman A.R."/>
        </authorList>
    </citation>
    <scope>NUCLEOTIDE SEQUENCE [LARGE SCALE GENOMIC DNA]</scope>
    <source>
        <strain evidence="8">cv. Chardonnay</strain>
        <tissue evidence="7">Leaf</tissue>
    </source>
</reference>
<evidence type="ECO:0000313" key="8">
    <source>
        <dbReference type="Proteomes" id="UP000288805"/>
    </source>
</evidence>
<feature type="region of interest" description="Disordered" evidence="5">
    <location>
        <begin position="267"/>
        <end position="286"/>
    </location>
</feature>
<feature type="binding site" evidence="4">
    <location>
        <position position="197"/>
    </location>
    <ligand>
        <name>S-adenosyl-L-methionine</name>
        <dbReference type="ChEBI" id="CHEBI:59789"/>
    </ligand>
</feature>
<dbReference type="PANTHER" id="PTHR45904:SF2">
    <property type="entry name" value="TRNA (URACIL-5-)-METHYLTRANSFERASE HOMOLOG A"/>
    <property type="match status" value="1"/>
</dbReference>
<dbReference type="SUPFAM" id="SSF53335">
    <property type="entry name" value="S-adenosyl-L-methionine-dependent methyltransferases"/>
    <property type="match status" value="1"/>
</dbReference>
<dbReference type="CDD" id="cd02440">
    <property type="entry name" value="AdoMet_MTases"/>
    <property type="match status" value="1"/>
</dbReference>
<feature type="region of interest" description="Disordered" evidence="5">
    <location>
        <begin position="39"/>
        <end position="78"/>
    </location>
</feature>
<dbReference type="GO" id="GO:0006396">
    <property type="term" value="P:RNA processing"/>
    <property type="evidence" value="ECO:0007669"/>
    <property type="project" value="InterPro"/>
</dbReference>
<comment type="similarity">
    <text evidence="4">Belongs to the class I-like SAM-binding methyltransferase superfamily. RNA M5U methyltransferase family.</text>
</comment>
<dbReference type="GO" id="GO:0032259">
    <property type="term" value="P:methylation"/>
    <property type="evidence" value="ECO:0007669"/>
    <property type="project" value="UniProtKB-KW"/>
</dbReference>
<feature type="compositionally biased region" description="Basic and acidic residues" evidence="5">
    <location>
        <begin position="55"/>
        <end position="73"/>
    </location>
</feature>
<protein>
    <submittedName>
        <fullName evidence="7">Zinc finger CCCH domain-containing protein 24</fullName>
    </submittedName>
</protein>
<dbReference type="Gene3D" id="3.40.50.150">
    <property type="entry name" value="Vaccinia Virus protein VP39"/>
    <property type="match status" value="1"/>
</dbReference>
<dbReference type="InterPro" id="IPR010280">
    <property type="entry name" value="U5_MeTrfase_fam"/>
</dbReference>
<keyword evidence="2 4" id="KW-0808">Transferase</keyword>
<dbReference type="InterPro" id="IPR025714">
    <property type="entry name" value="Methyltranfer_dom"/>
</dbReference>
<comment type="caution">
    <text evidence="7">The sequence shown here is derived from an EMBL/GenBank/DDBJ whole genome shotgun (WGS) entry which is preliminary data.</text>
</comment>
<gene>
    <name evidence="7" type="primary">VvCHDh000765_3</name>
    <name evidence="7" type="ORF">CK203_074194</name>
</gene>
<dbReference type="InterPro" id="IPR045850">
    <property type="entry name" value="TRM2_met"/>
</dbReference>
<sequence length="592" mass="65274">MERRGIAVWTAERGTKREKPWKRKFATYLEMREIAAGEDRCDWSPPRVSTPSPLDWKRSDDAYASSEKRERRAQSAPQSCLTRKAYAFQDHKGISNVASADAPLRPLPIPKEGSDSGPDAGGQIVEARIHDYISNLRFCISPTAFFQVNTLAAEKLYSLAGDWAGLGPDTLLFDVCCGTGTIGLTLAHRVGMVVGIEMNASAVSDAHRNAELNGIKNCRFVCAKAEDVMGSLLKEYLSVPQRQNEVPDFSQSDDKVISNSEDKMESINNALNPEGSSSHELESGKGASGCLENVQRESKNELHNGCSSKDGNISVRQFKNFVAIVDPPRGGLHPIAIFGLRVNMDKSELILVGRLENVEDLSAELGCKVGSLSSTYLGMPLGARFNSVAAWDGIEEKVCKRLAMWKHQYISKGGRITLIRNTLSSLPIYLMSILHLPRVVRMRLEQIQRDFLWGGGALKKKPHLVRWSTICLDKRKGGLGVKSLILLNKALLGKWSWHYANEKEACGKQLGSWGTLLALDFLLWWEMGRESFWKDKWCGVASLCDSFPALFAIATSKEALVKDVWSASKSEERGERGGVGALASLGLLMIGK</sequence>
<dbReference type="InterPro" id="IPR029063">
    <property type="entry name" value="SAM-dependent_MTases_sf"/>
</dbReference>
<feature type="compositionally biased region" description="Polar residues" evidence="5">
    <location>
        <begin position="267"/>
        <end position="276"/>
    </location>
</feature>
<evidence type="ECO:0000256" key="3">
    <source>
        <dbReference type="ARBA" id="ARBA00022691"/>
    </source>
</evidence>
<keyword evidence="3 4" id="KW-0949">S-adenosyl-L-methionine</keyword>
<evidence type="ECO:0000256" key="4">
    <source>
        <dbReference type="PROSITE-ProRule" id="PRU01024"/>
    </source>
</evidence>
<evidence type="ECO:0000256" key="1">
    <source>
        <dbReference type="ARBA" id="ARBA00022603"/>
    </source>
</evidence>
<accession>A0A438DTS7</accession>
<dbReference type="Pfam" id="PF13847">
    <property type="entry name" value="Methyltransf_31"/>
    <property type="match status" value="1"/>
</dbReference>
<feature type="domain" description="Methyltransferase" evidence="6">
    <location>
        <begin position="173"/>
        <end position="241"/>
    </location>
</feature>
<feature type="binding site" evidence="4">
    <location>
        <position position="147"/>
    </location>
    <ligand>
        <name>S-adenosyl-L-methionine</name>
        <dbReference type="ChEBI" id="CHEBI:59789"/>
    </ligand>
</feature>
<dbReference type="GO" id="GO:0008173">
    <property type="term" value="F:RNA methyltransferase activity"/>
    <property type="evidence" value="ECO:0007669"/>
    <property type="project" value="InterPro"/>
</dbReference>
<dbReference type="AlphaFoldDB" id="A0A438DTS7"/>
<dbReference type="EMBL" id="QGNW01001500">
    <property type="protein sequence ID" value="RVW38822.1"/>
    <property type="molecule type" value="Genomic_DNA"/>
</dbReference>
<name>A0A438DTS7_VITVI</name>